<dbReference type="PANTHER" id="PTHR30024">
    <property type="entry name" value="ALIPHATIC SULFONATES-BINDING PROTEIN-RELATED"/>
    <property type="match status" value="1"/>
</dbReference>
<sequence length="345" mass="37317">MKKLTAIFCAFAITAGLIAGCGTNEDNNKGAVKSEQQAQEQVQAIDLDIAALKGPTAMGLVKFMDDAEQGKLTDNNYNFTIAAAADEISAKINSENGFDIAAVPANLASVLYNNTQGKIDVIAINTLGVLYIVENGQNISSVEDMKGKTIYASGKGLTPEYTLNYILSENGIDPVTDVTIEWKSEHSECLSALMANENAIALLPQPFVTTAQTKSDKIRVALDLNEEWDKLEADKENPSSLITGVVVAKKSVIDENPQAISAFLDHYKESVQFTNENVEEAAKLVGKFDIVPEAVAVKAIPECNITFIEGDEMKEKLSGYLSVLNEQNPKTIGGKMPADDFYYSR</sequence>
<evidence type="ECO:0000256" key="1">
    <source>
        <dbReference type="SAM" id="SignalP"/>
    </source>
</evidence>
<feature type="signal peptide" evidence="1">
    <location>
        <begin position="1"/>
        <end position="19"/>
    </location>
</feature>
<dbReference type="PANTHER" id="PTHR30024:SF46">
    <property type="entry name" value="ABC TRANSPORTER, SUBSTRATE-BINDING LIPOPROTEIN"/>
    <property type="match status" value="1"/>
</dbReference>
<dbReference type="Pfam" id="PF09084">
    <property type="entry name" value="NMT1"/>
    <property type="match status" value="1"/>
</dbReference>
<gene>
    <name evidence="3" type="ORF">H9746_00145</name>
</gene>
<organism evidence="3 4">
    <name type="scientific">Candidatus Butyricicoccus avistercoris</name>
    <dbReference type="NCBI Taxonomy" id="2838518"/>
    <lineage>
        <taxon>Bacteria</taxon>
        <taxon>Bacillati</taxon>
        <taxon>Bacillota</taxon>
        <taxon>Clostridia</taxon>
        <taxon>Eubacteriales</taxon>
        <taxon>Butyricicoccaceae</taxon>
        <taxon>Butyricicoccus</taxon>
    </lineage>
</organism>
<dbReference type="Proteomes" id="UP000886808">
    <property type="component" value="Unassembled WGS sequence"/>
</dbReference>
<feature type="domain" description="SsuA/THI5-like" evidence="2">
    <location>
        <begin position="122"/>
        <end position="281"/>
    </location>
</feature>
<protein>
    <submittedName>
        <fullName evidence="3">ABC transporter substrate-binding protein</fullName>
    </submittedName>
</protein>
<dbReference type="Gene3D" id="3.40.190.10">
    <property type="entry name" value="Periplasmic binding protein-like II"/>
    <property type="match status" value="2"/>
</dbReference>
<reference evidence="3" key="2">
    <citation type="submission" date="2021-04" db="EMBL/GenBank/DDBJ databases">
        <authorList>
            <person name="Gilroy R."/>
        </authorList>
    </citation>
    <scope>NUCLEOTIDE SEQUENCE</scope>
    <source>
        <strain evidence="3">CHK193-4272</strain>
    </source>
</reference>
<accession>A0A9D1PG93</accession>
<dbReference type="InterPro" id="IPR027024">
    <property type="entry name" value="UCP027386_ABC_sbc_TM0202"/>
</dbReference>
<dbReference type="PROSITE" id="PS51257">
    <property type="entry name" value="PROKAR_LIPOPROTEIN"/>
    <property type="match status" value="1"/>
</dbReference>
<dbReference type="InterPro" id="IPR015168">
    <property type="entry name" value="SsuA/THI5"/>
</dbReference>
<feature type="chain" id="PRO_5038636399" evidence="1">
    <location>
        <begin position="20"/>
        <end position="345"/>
    </location>
</feature>
<comment type="caution">
    <text evidence="3">The sequence shown here is derived from an EMBL/GenBank/DDBJ whole genome shotgun (WGS) entry which is preliminary data.</text>
</comment>
<dbReference type="PIRSF" id="PIRSF027386">
    <property type="entry name" value="UCP027386_ABC_sbc_TM0202"/>
    <property type="match status" value="1"/>
</dbReference>
<reference evidence="3" key="1">
    <citation type="journal article" date="2021" name="PeerJ">
        <title>Extensive microbial diversity within the chicken gut microbiome revealed by metagenomics and culture.</title>
        <authorList>
            <person name="Gilroy R."/>
            <person name="Ravi A."/>
            <person name="Getino M."/>
            <person name="Pursley I."/>
            <person name="Horton D.L."/>
            <person name="Alikhan N.F."/>
            <person name="Baker D."/>
            <person name="Gharbi K."/>
            <person name="Hall N."/>
            <person name="Watson M."/>
            <person name="Adriaenssens E.M."/>
            <person name="Foster-Nyarko E."/>
            <person name="Jarju S."/>
            <person name="Secka A."/>
            <person name="Antonio M."/>
            <person name="Oren A."/>
            <person name="Chaudhuri R.R."/>
            <person name="La Ragione R."/>
            <person name="Hildebrand F."/>
            <person name="Pallen M.J."/>
        </authorList>
    </citation>
    <scope>NUCLEOTIDE SEQUENCE</scope>
    <source>
        <strain evidence="3">CHK193-4272</strain>
    </source>
</reference>
<dbReference type="EMBL" id="DXIE01000003">
    <property type="protein sequence ID" value="HIV61255.1"/>
    <property type="molecule type" value="Genomic_DNA"/>
</dbReference>
<dbReference type="AlphaFoldDB" id="A0A9D1PG93"/>
<name>A0A9D1PG93_9FIRM</name>
<evidence type="ECO:0000259" key="2">
    <source>
        <dbReference type="Pfam" id="PF09084"/>
    </source>
</evidence>
<proteinExistence type="predicted"/>
<evidence type="ECO:0000313" key="3">
    <source>
        <dbReference type="EMBL" id="HIV61255.1"/>
    </source>
</evidence>
<dbReference type="SUPFAM" id="SSF53850">
    <property type="entry name" value="Periplasmic binding protein-like II"/>
    <property type="match status" value="1"/>
</dbReference>
<evidence type="ECO:0000313" key="4">
    <source>
        <dbReference type="Proteomes" id="UP000886808"/>
    </source>
</evidence>
<keyword evidence="1" id="KW-0732">Signal</keyword>